<dbReference type="InterPro" id="IPR013238">
    <property type="entry name" value="RNA_pol_III_Rbc25"/>
</dbReference>
<accession>B6AHV6</accession>
<protein>
    <submittedName>
        <fullName evidence="6">DNA-directed RNA polymerase II subunit RPB7, putative</fullName>
    </submittedName>
</protein>
<dbReference type="EMBL" id="DS989735">
    <property type="protein sequence ID" value="EEA07797.1"/>
    <property type="molecule type" value="Genomic_DNA"/>
</dbReference>
<dbReference type="AlphaFoldDB" id="B6AHV6"/>
<dbReference type="Gene3D" id="2.40.50.140">
    <property type="entry name" value="Nucleic acid-binding proteins"/>
    <property type="match status" value="1"/>
</dbReference>
<evidence type="ECO:0000313" key="6">
    <source>
        <dbReference type="EMBL" id="EEA07797.1"/>
    </source>
</evidence>
<dbReference type="PANTHER" id="PTHR12709:SF1">
    <property type="entry name" value="DNA-DIRECTED RNA POLYMERASE III SUBUNIT RPC8"/>
    <property type="match status" value="1"/>
</dbReference>
<keyword evidence="7" id="KW-1185">Reference proteome</keyword>
<evidence type="ECO:0000256" key="4">
    <source>
        <dbReference type="ARBA" id="ARBA00023163"/>
    </source>
</evidence>
<dbReference type="Proteomes" id="UP000001460">
    <property type="component" value="Unassembled WGS sequence"/>
</dbReference>
<comment type="similarity">
    <text evidence="2">Belongs to the eukaryotic RPB7/RPC8 RNA polymerase subunit family.</text>
</comment>
<evidence type="ECO:0000256" key="1">
    <source>
        <dbReference type="ARBA" id="ARBA00004123"/>
    </source>
</evidence>
<feature type="domain" description="RNA polymerase III subunit Rpc25" evidence="5">
    <location>
        <begin position="100"/>
        <end position="175"/>
    </location>
</feature>
<name>B6AHV6_CRYMR</name>
<gene>
    <name evidence="6" type="ORF">CMU_028710</name>
</gene>
<comment type="subcellular location">
    <subcellularLocation>
        <location evidence="1">Nucleus</location>
    </subcellularLocation>
</comment>
<dbReference type="GeneID" id="6997251"/>
<dbReference type="eggNOG" id="KOG3297">
    <property type="taxonomic scope" value="Eukaryota"/>
</dbReference>
<organism evidence="6 7">
    <name type="scientific">Cryptosporidium muris (strain RN66)</name>
    <dbReference type="NCBI Taxonomy" id="441375"/>
    <lineage>
        <taxon>Eukaryota</taxon>
        <taxon>Sar</taxon>
        <taxon>Alveolata</taxon>
        <taxon>Apicomplexa</taxon>
        <taxon>Conoidasida</taxon>
        <taxon>Coccidia</taxon>
        <taxon>Eucoccidiorida</taxon>
        <taxon>Eimeriorina</taxon>
        <taxon>Cryptosporidiidae</taxon>
        <taxon>Cryptosporidium</taxon>
    </lineage>
</organism>
<dbReference type="STRING" id="441375.B6AHV6"/>
<evidence type="ECO:0000256" key="3">
    <source>
        <dbReference type="ARBA" id="ARBA00022478"/>
    </source>
</evidence>
<evidence type="ECO:0000256" key="2">
    <source>
        <dbReference type="ARBA" id="ARBA00009307"/>
    </source>
</evidence>
<dbReference type="InterPro" id="IPR045113">
    <property type="entry name" value="Rpb7-like"/>
</dbReference>
<evidence type="ECO:0000313" key="7">
    <source>
        <dbReference type="Proteomes" id="UP000001460"/>
    </source>
</evidence>
<keyword evidence="4" id="KW-0804">Transcription</keyword>
<dbReference type="OrthoDB" id="10256606at2759"/>
<dbReference type="SUPFAM" id="SSF88798">
    <property type="entry name" value="N-terminal, heterodimerisation domain of RBP7 (RpoE)"/>
    <property type="match status" value="1"/>
</dbReference>
<keyword evidence="3 6" id="KW-0240">DNA-directed RNA polymerase</keyword>
<sequence length="198" mass="22491">MFGTVSITDKIHVYPNELLAFSEASLLNKNVNSKCSRSSLHILKERISEKYINKVIKNVGLVISLVEFDYVDHAVIDSDDGSLYFNTTFRIIVFKPFISEIIEGIVINSDSTGLTVSLGFFNDIKIPSNELREPKSMNGDTKLWSWNYETHQLYYLINSIIRFRVTGVLFNDSDTEVSSMVIMGNVQNDGLGMISWWS</sequence>
<dbReference type="Pfam" id="PF08292">
    <property type="entry name" value="RNA_pol_Rbc25"/>
    <property type="match status" value="1"/>
</dbReference>
<evidence type="ECO:0000259" key="5">
    <source>
        <dbReference type="Pfam" id="PF08292"/>
    </source>
</evidence>
<reference evidence="6" key="1">
    <citation type="submission" date="2008-06" db="EMBL/GenBank/DDBJ databases">
        <authorList>
            <person name="Lorenzi H."/>
            <person name="Inman J."/>
            <person name="Miller J."/>
            <person name="Schobel S."/>
            <person name="Amedeo P."/>
            <person name="Caler E.V."/>
            <person name="da Silva J."/>
        </authorList>
    </citation>
    <scope>NUCLEOTIDE SEQUENCE [LARGE SCALE GENOMIC DNA]</scope>
    <source>
        <strain evidence="6">RN66</strain>
    </source>
</reference>
<dbReference type="OMA" id="FCLSEME"/>
<dbReference type="GO" id="GO:0006384">
    <property type="term" value="P:transcription initiation at RNA polymerase III promoter"/>
    <property type="evidence" value="ECO:0007669"/>
    <property type="project" value="TreeGrafter"/>
</dbReference>
<dbReference type="SUPFAM" id="SSF50249">
    <property type="entry name" value="Nucleic acid-binding proteins"/>
    <property type="match status" value="1"/>
</dbReference>
<dbReference type="VEuPathDB" id="CryptoDB:CMU_028710"/>
<dbReference type="GO" id="GO:0005666">
    <property type="term" value="C:RNA polymerase III complex"/>
    <property type="evidence" value="ECO:0007669"/>
    <property type="project" value="TreeGrafter"/>
</dbReference>
<dbReference type="InterPro" id="IPR012340">
    <property type="entry name" value="NA-bd_OB-fold"/>
</dbReference>
<dbReference type="Gene3D" id="3.30.1490.120">
    <property type="entry name" value="RNA polymerase Rpb7-like, N-terminal domain"/>
    <property type="match status" value="1"/>
</dbReference>
<dbReference type="PANTHER" id="PTHR12709">
    <property type="entry name" value="DNA-DIRECTED RNA POLYMERASE II, III"/>
    <property type="match status" value="1"/>
</dbReference>
<dbReference type="RefSeq" id="XP_002142146.1">
    <property type="nucleotide sequence ID" value="XM_002142110.1"/>
</dbReference>
<dbReference type="InterPro" id="IPR036898">
    <property type="entry name" value="RNA_pol_Rpb7-like_N_sf"/>
</dbReference>
<proteinExistence type="inferred from homology"/>